<reference evidence="6 7" key="1">
    <citation type="journal article" date="2018" name="Nat. Genet.">
        <title>The Rosa genome provides new insights in the design of modern roses.</title>
        <authorList>
            <person name="Bendahmane M."/>
        </authorList>
    </citation>
    <scope>NUCLEOTIDE SEQUENCE [LARGE SCALE GENOMIC DNA]</scope>
    <source>
        <strain evidence="7">cv. Old Blush</strain>
    </source>
</reference>
<keyword evidence="4" id="KW-0472">Membrane</keyword>
<keyword evidence="6" id="KW-0378">Hydrolase</keyword>
<evidence type="ECO:0000256" key="3">
    <source>
        <dbReference type="ARBA" id="ARBA00022989"/>
    </source>
</evidence>
<name>A0A2P6PZ95_ROSCH</name>
<organism evidence="6 7">
    <name type="scientific">Rosa chinensis</name>
    <name type="common">China rose</name>
    <dbReference type="NCBI Taxonomy" id="74649"/>
    <lineage>
        <taxon>Eukaryota</taxon>
        <taxon>Viridiplantae</taxon>
        <taxon>Streptophyta</taxon>
        <taxon>Embryophyta</taxon>
        <taxon>Tracheophyta</taxon>
        <taxon>Spermatophyta</taxon>
        <taxon>Magnoliopsida</taxon>
        <taxon>eudicotyledons</taxon>
        <taxon>Gunneridae</taxon>
        <taxon>Pentapetalae</taxon>
        <taxon>rosids</taxon>
        <taxon>fabids</taxon>
        <taxon>Rosales</taxon>
        <taxon>Rosaceae</taxon>
        <taxon>Rosoideae</taxon>
        <taxon>Rosoideae incertae sedis</taxon>
        <taxon>Rosa</taxon>
    </lineage>
</organism>
<evidence type="ECO:0000313" key="6">
    <source>
        <dbReference type="EMBL" id="PRQ27243.1"/>
    </source>
</evidence>
<dbReference type="STRING" id="74649.A0A2P6PZ95"/>
<dbReference type="PANTHER" id="PTHR24222:SF76">
    <property type="entry name" value="MYCOBACTIN IMPORT ATP-BINDING_PERMEASE PROTEIN IRTB"/>
    <property type="match status" value="1"/>
</dbReference>
<keyword evidence="7" id="KW-1185">Reference proteome</keyword>
<keyword evidence="2" id="KW-0812">Transmembrane</keyword>
<dbReference type="InterPro" id="IPR011527">
    <property type="entry name" value="ABC1_TM_dom"/>
</dbReference>
<comment type="caution">
    <text evidence="6">The sequence shown here is derived from an EMBL/GenBank/DDBJ whole genome shotgun (WGS) entry which is preliminary data.</text>
</comment>
<evidence type="ECO:0000259" key="5">
    <source>
        <dbReference type="PROSITE" id="PS50929"/>
    </source>
</evidence>
<dbReference type="AlphaFoldDB" id="A0A2P6PZ95"/>
<comment type="subcellular location">
    <subcellularLocation>
        <location evidence="1">Membrane</location>
        <topology evidence="1">Multi-pass membrane protein</topology>
    </subcellularLocation>
</comment>
<dbReference type="InterPro" id="IPR036640">
    <property type="entry name" value="ABC1_TM_sf"/>
</dbReference>
<gene>
    <name evidence="6" type="ORF">RchiOBHm_Chr6g0303261</name>
</gene>
<evidence type="ECO:0000256" key="1">
    <source>
        <dbReference type="ARBA" id="ARBA00004141"/>
    </source>
</evidence>
<dbReference type="InterPro" id="IPR003439">
    <property type="entry name" value="ABC_transporter-like_ATP-bd"/>
</dbReference>
<dbReference type="OMA" id="SILDANW"/>
<dbReference type="Gene3D" id="3.40.50.300">
    <property type="entry name" value="P-loop containing nucleotide triphosphate hydrolases"/>
    <property type="match status" value="2"/>
</dbReference>
<dbReference type="Gene3D" id="1.20.1560.10">
    <property type="entry name" value="ABC transporter type 1, transmembrane domain"/>
    <property type="match status" value="3"/>
</dbReference>
<dbReference type="EC" id="3.6.3.44" evidence="6"/>
<evidence type="ECO:0000256" key="2">
    <source>
        <dbReference type="ARBA" id="ARBA00022692"/>
    </source>
</evidence>
<dbReference type="InterPro" id="IPR039421">
    <property type="entry name" value="Type_1_exporter"/>
</dbReference>
<dbReference type="GO" id="GO:0005524">
    <property type="term" value="F:ATP binding"/>
    <property type="evidence" value="ECO:0007669"/>
    <property type="project" value="InterPro"/>
</dbReference>
<protein>
    <submittedName>
        <fullName evidence="6">Putative xenobiotic-transporting ATPase</fullName>
        <ecNumber evidence="6">3.6.3.44</ecNumber>
    </submittedName>
</protein>
<dbReference type="PANTHER" id="PTHR24222">
    <property type="entry name" value="ABC TRANSPORTER B FAMILY"/>
    <property type="match status" value="1"/>
</dbReference>
<evidence type="ECO:0000256" key="4">
    <source>
        <dbReference type="ARBA" id="ARBA00023136"/>
    </source>
</evidence>
<dbReference type="GO" id="GO:0140359">
    <property type="term" value="F:ABC-type transporter activity"/>
    <property type="evidence" value="ECO:0007669"/>
    <property type="project" value="InterPro"/>
</dbReference>
<dbReference type="Proteomes" id="UP000238479">
    <property type="component" value="Chromosome 6"/>
</dbReference>
<dbReference type="Pfam" id="PF00664">
    <property type="entry name" value="ABC_membrane"/>
    <property type="match status" value="1"/>
</dbReference>
<dbReference type="InterPro" id="IPR027417">
    <property type="entry name" value="P-loop_NTPase"/>
</dbReference>
<dbReference type="SUPFAM" id="SSF52540">
    <property type="entry name" value="P-loop containing nucleoside triphosphate hydrolases"/>
    <property type="match status" value="1"/>
</dbReference>
<proteinExistence type="predicted"/>
<accession>A0A2P6PZ95</accession>
<dbReference type="Pfam" id="PF00005">
    <property type="entry name" value="ABC_tran"/>
    <property type="match status" value="1"/>
</dbReference>
<dbReference type="GO" id="GO:0016887">
    <property type="term" value="F:ATP hydrolysis activity"/>
    <property type="evidence" value="ECO:0007669"/>
    <property type="project" value="InterPro"/>
</dbReference>
<dbReference type="EMBL" id="PDCK01000044">
    <property type="protein sequence ID" value="PRQ27243.1"/>
    <property type="molecule type" value="Genomic_DNA"/>
</dbReference>
<feature type="domain" description="ABC transmembrane type-1" evidence="5">
    <location>
        <begin position="47"/>
        <end position="194"/>
    </location>
</feature>
<dbReference type="GO" id="GO:0005886">
    <property type="term" value="C:plasma membrane"/>
    <property type="evidence" value="ECO:0007669"/>
    <property type="project" value="TreeGrafter"/>
</dbReference>
<dbReference type="PROSITE" id="PS50929">
    <property type="entry name" value="ABC_TM1F"/>
    <property type="match status" value="1"/>
</dbReference>
<sequence>MDYVLMLFGSFGACIHVCFVLDLSWNCSLYISMDRCSILDANWWDCERQTARLRLKYLQSVLRKDIDFFDTEARDTNIIFHISSDAILVQDAIGDKLTLLTLAVFPLIALAGGDYTIVMSSLSEKGEAAYAEAGKVAEEVISQIRTVYSFVGEDKAIETYSQSLLKALKLGEKGGLAKGCRPYIWTVVFALGQATPNLAAISKGRAAAANIMKMIESDSNSSKVSDKGVVLPKVSGHIVFSNVCFAYPSRPNMVGLGKSTIISMVQRFYNPSSGNILLDRHDVSTLQLRWLHEQMGLVSQELALFATTIADNILLGKEDADMDGIIEAAKAANAHSFIQGLPDGYKVKYHKI</sequence>
<evidence type="ECO:0000313" key="7">
    <source>
        <dbReference type="Proteomes" id="UP000238479"/>
    </source>
</evidence>
<keyword evidence="3" id="KW-1133">Transmembrane helix</keyword>
<dbReference type="SUPFAM" id="SSF90123">
    <property type="entry name" value="ABC transporter transmembrane region"/>
    <property type="match status" value="1"/>
</dbReference>
<dbReference type="Gramene" id="PRQ27243">
    <property type="protein sequence ID" value="PRQ27243"/>
    <property type="gene ID" value="RchiOBHm_Chr6g0303261"/>
</dbReference>